<reference evidence="2" key="1">
    <citation type="journal article" date="2019" name="Int. J. Syst. Evol. Microbiol.">
        <title>The Global Catalogue of Microorganisms (GCM) 10K type strain sequencing project: providing services to taxonomists for standard genome sequencing and annotation.</title>
        <authorList>
            <consortium name="The Broad Institute Genomics Platform"/>
            <consortium name="The Broad Institute Genome Sequencing Center for Infectious Disease"/>
            <person name="Wu L."/>
            <person name="Ma J."/>
        </authorList>
    </citation>
    <scope>NUCLEOTIDE SEQUENCE [LARGE SCALE GENOMIC DNA]</scope>
    <source>
        <strain evidence="2">CCUG 59858</strain>
    </source>
</reference>
<dbReference type="Proteomes" id="UP001595758">
    <property type="component" value="Unassembled WGS sequence"/>
</dbReference>
<keyword evidence="2" id="KW-1185">Reference proteome</keyword>
<proteinExistence type="predicted"/>
<protein>
    <submittedName>
        <fullName evidence="1">Uncharacterized protein</fullName>
    </submittedName>
</protein>
<evidence type="ECO:0000313" key="1">
    <source>
        <dbReference type="EMBL" id="MFC3909570.1"/>
    </source>
</evidence>
<dbReference type="EMBL" id="JBHSAB010000024">
    <property type="protein sequence ID" value="MFC3909570.1"/>
    <property type="molecule type" value="Genomic_DNA"/>
</dbReference>
<name>A0ABV8CH43_9GAMM</name>
<sequence>MKDFKEVKAEKEKQFNCSAILFPPAKEESCYLVYSNDAVSNLTMDEFKACLGHGFKRSAGSGEIISEMQIDGMLEKMHLNYEIDRFVVKISMSPSKAIGLMRSLNPYLNIEQDVLSIRRDKYSVNEKKWSLVEKFELEKAVCGPC</sequence>
<dbReference type="RefSeq" id="WP_382343907.1">
    <property type="nucleotide sequence ID" value="NZ_JBHSAB010000024.1"/>
</dbReference>
<organism evidence="1 2">
    <name type="scientific">Legionella dresdenensis</name>
    <dbReference type="NCBI Taxonomy" id="450200"/>
    <lineage>
        <taxon>Bacteria</taxon>
        <taxon>Pseudomonadati</taxon>
        <taxon>Pseudomonadota</taxon>
        <taxon>Gammaproteobacteria</taxon>
        <taxon>Legionellales</taxon>
        <taxon>Legionellaceae</taxon>
        <taxon>Legionella</taxon>
    </lineage>
</organism>
<evidence type="ECO:0000313" key="2">
    <source>
        <dbReference type="Proteomes" id="UP001595758"/>
    </source>
</evidence>
<accession>A0ABV8CH43</accession>
<comment type="caution">
    <text evidence="1">The sequence shown here is derived from an EMBL/GenBank/DDBJ whole genome shotgun (WGS) entry which is preliminary data.</text>
</comment>
<gene>
    <name evidence="1" type="ORF">ACFORL_10865</name>
</gene>